<accession>D7LFX3</accession>
<reference evidence="15" key="2">
    <citation type="submission" date="2010-06" db="EMBL/GenBank/DDBJ databases">
        <title>The basis of rapid genome size change in Arabidopsis.</title>
        <authorList>
            <consortium name="US DOE Joint Genome Institute (JGI-PGF)"/>
            <person name="Bakker E."/>
            <person name="Bergelson J."/>
            <person name="Cheng J.Fang."/>
            <person name="Clark R.M."/>
            <person name="Fawcett J."/>
            <person name="Gaut B."/>
            <person name="Grigoriev I."/>
            <person name="Gundlach H."/>
            <person name="Guo Y."/>
            <person name="Haberer G."/>
            <person name="Hollister J."/>
            <person name="Hu T.T."/>
            <person name="Mayer K.F.X."/>
            <person name="Nasrallah J."/>
            <person name="Nordborg M."/>
            <person name="Otillar R."/>
            <person name="Pattyn P."/>
            <person name="Schmutz J."/>
            <person name="Spannagl M."/>
            <person name="van de Peer Y."/>
            <person name="Wang X."/>
            <person name="Weigel D."/>
            <person name="Yang L."/>
        </authorList>
    </citation>
    <scope>NUCLEOTIDE SEQUENCE</scope>
</reference>
<evidence type="ECO:0000256" key="14">
    <source>
        <dbReference type="SAM" id="SignalP"/>
    </source>
</evidence>
<keyword evidence="4 12" id="KW-0349">Heme</keyword>
<feature type="chain" id="PRO_5003102297" description="Cytochrome P450" evidence="14">
    <location>
        <begin position="21"/>
        <end position="459"/>
    </location>
</feature>
<evidence type="ECO:0000256" key="3">
    <source>
        <dbReference type="ARBA" id="ARBA00010617"/>
    </source>
</evidence>
<dbReference type="GO" id="GO:0005506">
    <property type="term" value="F:iron ion binding"/>
    <property type="evidence" value="ECO:0007669"/>
    <property type="project" value="InterPro"/>
</dbReference>
<feature type="signal peptide" evidence="14">
    <location>
        <begin position="1"/>
        <end position="20"/>
    </location>
</feature>
<dbReference type="SUPFAM" id="SSF48264">
    <property type="entry name" value="Cytochrome P450"/>
    <property type="match status" value="1"/>
</dbReference>
<evidence type="ECO:0000256" key="10">
    <source>
        <dbReference type="ARBA" id="ARBA00023033"/>
    </source>
</evidence>
<dbReference type="GO" id="GO:0016020">
    <property type="term" value="C:membrane"/>
    <property type="evidence" value="ECO:0007669"/>
    <property type="project" value="UniProtKB-SubCell"/>
</dbReference>
<reference evidence="15" key="1">
    <citation type="submission" date="2009-11" db="EMBL/GenBank/DDBJ databases">
        <authorList>
            <consortium name="US DOE Joint Genome Institute (JGI-PGF)"/>
            <person name="Ottilar R."/>
            <person name="Schmutz J."/>
            <person name="Salamov A."/>
            <person name="Cheng J.F."/>
            <person name="Lucas S."/>
            <person name="Pitluck S."/>
            <person name="Gundlach H."/>
            <person name="Guo Y."/>
            <person name="Haberer G."/>
            <person name="Nasrallah J."/>
            <person name="Mayer K.F.X."/>
            <person name="van de Peer Y."/>
            <person name="Weigel D."/>
            <person name="Grigoriev I.V."/>
        </authorList>
    </citation>
    <scope>NUCLEOTIDE SEQUENCE</scope>
</reference>
<protein>
    <recommendedName>
        <fullName evidence="17">Cytochrome P450</fullName>
    </recommendedName>
</protein>
<evidence type="ECO:0008006" key="17">
    <source>
        <dbReference type="Google" id="ProtNLM"/>
    </source>
</evidence>
<evidence type="ECO:0000256" key="1">
    <source>
        <dbReference type="ARBA" id="ARBA00001971"/>
    </source>
</evidence>
<keyword evidence="8 13" id="KW-0560">Oxidoreductase</keyword>
<evidence type="ECO:0000256" key="5">
    <source>
        <dbReference type="ARBA" id="ARBA00022692"/>
    </source>
</evidence>
<keyword evidence="7" id="KW-1133">Transmembrane helix</keyword>
<comment type="similarity">
    <text evidence="3 13">Belongs to the cytochrome P450 family.</text>
</comment>
<dbReference type="GO" id="GO:0020037">
    <property type="term" value="F:heme binding"/>
    <property type="evidence" value="ECO:0007669"/>
    <property type="project" value="InterPro"/>
</dbReference>
<dbReference type="Pfam" id="PF00067">
    <property type="entry name" value="p450"/>
    <property type="match status" value="2"/>
</dbReference>
<dbReference type="HOGENOM" id="CLU_001570_5_0_1"/>
<dbReference type="PROSITE" id="PS00086">
    <property type="entry name" value="CYTOCHROME_P450"/>
    <property type="match status" value="1"/>
</dbReference>
<evidence type="ECO:0000256" key="12">
    <source>
        <dbReference type="PIRSR" id="PIRSR602401-1"/>
    </source>
</evidence>
<evidence type="ECO:0000256" key="9">
    <source>
        <dbReference type="ARBA" id="ARBA00023004"/>
    </source>
</evidence>
<evidence type="ECO:0000313" key="15">
    <source>
        <dbReference type="EMBL" id="EFH58356.1"/>
    </source>
</evidence>
<keyword evidence="6 12" id="KW-0479">Metal-binding</keyword>
<proteinExistence type="inferred from homology"/>
<feature type="binding site" description="axial binding residue" evidence="12">
    <location>
        <position position="405"/>
    </location>
    <ligand>
        <name>heme</name>
        <dbReference type="ChEBI" id="CHEBI:30413"/>
    </ligand>
    <ligandPart>
        <name>Fe</name>
        <dbReference type="ChEBI" id="CHEBI:18248"/>
    </ligandPart>
</feature>
<dbReference type="EMBL" id="GL348716">
    <property type="protein sequence ID" value="EFH58356.1"/>
    <property type="molecule type" value="Genomic_DNA"/>
</dbReference>
<dbReference type="eggNOG" id="KOG0157">
    <property type="taxonomic scope" value="Eukaryota"/>
</dbReference>
<keyword evidence="9 12" id="KW-0408">Iron</keyword>
<gene>
    <name evidence="15" type="ORF">ARALYDRAFT_904168</name>
</gene>
<dbReference type="InterPro" id="IPR017972">
    <property type="entry name" value="Cyt_P450_CS"/>
</dbReference>
<evidence type="ECO:0000313" key="16">
    <source>
        <dbReference type="Proteomes" id="UP000008694"/>
    </source>
</evidence>
<dbReference type="STRING" id="81972.D7LFX3"/>
<dbReference type="PANTHER" id="PTHR24282:SF135">
    <property type="entry name" value="CYTOCHROME P450 709B2"/>
    <property type="match status" value="1"/>
</dbReference>
<evidence type="ECO:0000256" key="7">
    <source>
        <dbReference type="ARBA" id="ARBA00022989"/>
    </source>
</evidence>
<dbReference type="AlphaFoldDB" id="D7LFX3"/>
<evidence type="ECO:0000256" key="11">
    <source>
        <dbReference type="ARBA" id="ARBA00023136"/>
    </source>
</evidence>
<dbReference type="PANTHER" id="PTHR24282">
    <property type="entry name" value="CYTOCHROME P450 FAMILY MEMBER"/>
    <property type="match status" value="1"/>
</dbReference>
<keyword evidence="16" id="KW-1185">Reference proteome</keyword>
<dbReference type="GO" id="GO:0004497">
    <property type="term" value="F:monooxygenase activity"/>
    <property type="evidence" value="ECO:0007669"/>
    <property type="project" value="UniProtKB-KW"/>
</dbReference>
<comment type="subcellular location">
    <subcellularLocation>
        <location evidence="2">Membrane</location>
        <topology evidence="2">Single-pass membrane protein</topology>
    </subcellularLocation>
</comment>
<keyword evidence="5" id="KW-0812">Transmembrane</keyword>
<keyword evidence="11" id="KW-0472">Membrane</keyword>
<evidence type="ECO:0000256" key="2">
    <source>
        <dbReference type="ARBA" id="ARBA00004167"/>
    </source>
</evidence>
<dbReference type="InterPro" id="IPR001128">
    <property type="entry name" value="Cyt_P450"/>
</dbReference>
<dbReference type="Gramene" id="scaffold_403669.1">
    <property type="protein sequence ID" value="scaffold_403669.1"/>
    <property type="gene ID" value="scaffold_403669.1"/>
</dbReference>
<evidence type="ECO:0000256" key="13">
    <source>
        <dbReference type="RuleBase" id="RU000461"/>
    </source>
</evidence>
<name>D7LFX3_ARALL</name>
<evidence type="ECO:0000256" key="6">
    <source>
        <dbReference type="ARBA" id="ARBA00022723"/>
    </source>
</evidence>
<evidence type="ECO:0000256" key="4">
    <source>
        <dbReference type="ARBA" id="ARBA00022617"/>
    </source>
</evidence>
<organism evidence="16">
    <name type="scientific">Arabidopsis lyrata subsp. lyrata</name>
    <name type="common">Lyre-leaved rock-cress</name>
    <dbReference type="NCBI Taxonomy" id="81972"/>
    <lineage>
        <taxon>Eukaryota</taxon>
        <taxon>Viridiplantae</taxon>
        <taxon>Streptophyta</taxon>
        <taxon>Embryophyta</taxon>
        <taxon>Tracheophyta</taxon>
        <taxon>Spermatophyta</taxon>
        <taxon>Magnoliopsida</taxon>
        <taxon>eudicotyledons</taxon>
        <taxon>Gunneridae</taxon>
        <taxon>Pentapetalae</taxon>
        <taxon>rosids</taxon>
        <taxon>malvids</taxon>
        <taxon>Brassicales</taxon>
        <taxon>Brassicaceae</taxon>
        <taxon>Camelineae</taxon>
        <taxon>Arabidopsis</taxon>
    </lineage>
</organism>
<sequence length="459" mass="53215">MEFLSTSLFLLMEFLLVVVPKIWECCRILVWRPLMLSRRFKKQGISGPKYSLFYGNMREIRKMKIDPTPTIFSLAFFLIFRETFLYWNGTEPTICTSDPELAKQILSSKLGFSVRSKRRPELLIFFGKGLSFSEGADWVRHRRILNPALSTDRLKVMTKSMVDCTLRIFEEWRKQNKYEETEQNVMKMEMKKEFYRLTADIIATTAFGSSYAEGNEIFRAHVELRNCCVTSATKVFIHGKQYLPTPLNLRIWKLDRKVKNMIRRIIDTRLKWKNHGDDDLLGIMLNAATSEDPEKKLSIDEIIEECKNFFISGHGTTSILLAWTTMLLRPIIQMSRVATQDMNVGRVEIPKGTSIIFPLLKMHSDRDVWGDDADKFNPLRFANGVSQAANNPNALLAFSFGPRACIGQHFAMMEAKTVLTMILQRFRLNLSREYKHAPMDYISLHPQYGLPIMVKPLHI</sequence>
<keyword evidence="10 13" id="KW-0503">Monooxygenase</keyword>
<dbReference type="Proteomes" id="UP000008694">
    <property type="component" value="Unassembled WGS sequence"/>
</dbReference>
<dbReference type="PRINTS" id="PR00385">
    <property type="entry name" value="P450"/>
</dbReference>
<comment type="cofactor">
    <cofactor evidence="1 12">
        <name>heme</name>
        <dbReference type="ChEBI" id="CHEBI:30413"/>
    </cofactor>
</comment>
<dbReference type="Gene3D" id="1.10.630.10">
    <property type="entry name" value="Cytochrome P450"/>
    <property type="match status" value="2"/>
</dbReference>
<dbReference type="InterPro" id="IPR050665">
    <property type="entry name" value="Cytochrome_P450_Monooxygen"/>
</dbReference>
<dbReference type="InterPro" id="IPR036396">
    <property type="entry name" value="Cyt_P450_sf"/>
</dbReference>
<dbReference type="PRINTS" id="PR00463">
    <property type="entry name" value="EP450I"/>
</dbReference>
<dbReference type="InterPro" id="IPR002401">
    <property type="entry name" value="Cyt_P450_E_grp-I"/>
</dbReference>
<keyword evidence="14" id="KW-0732">Signal</keyword>
<evidence type="ECO:0000256" key="8">
    <source>
        <dbReference type="ARBA" id="ARBA00023002"/>
    </source>
</evidence>
<dbReference type="GO" id="GO:0016705">
    <property type="term" value="F:oxidoreductase activity, acting on paired donors, with incorporation or reduction of molecular oxygen"/>
    <property type="evidence" value="ECO:0007669"/>
    <property type="project" value="InterPro"/>
</dbReference>